<feature type="compositionally biased region" description="Polar residues" evidence="2">
    <location>
        <begin position="88"/>
        <end position="107"/>
    </location>
</feature>
<organism evidence="3 4">
    <name type="scientific">Hevea brasiliensis</name>
    <name type="common">Para rubber tree</name>
    <name type="synonym">Siphonia brasiliensis</name>
    <dbReference type="NCBI Taxonomy" id="3981"/>
    <lineage>
        <taxon>Eukaryota</taxon>
        <taxon>Viridiplantae</taxon>
        <taxon>Streptophyta</taxon>
        <taxon>Embryophyta</taxon>
        <taxon>Tracheophyta</taxon>
        <taxon>Spermatophyta</taxon>
        <taxon>Magnoliopsida</taxon>
        <taxon>eudicotyledons</taxon>
        <taxon>Gunneridae</taxon>
        <taxon>Pentapetalae</taxon>
        <taxon>rosids</taxon>
        <taxon>fabids</taxon>
        <taxon>Malpighiales</taxon>
        <taxon>Euphorbiaceae</taxon>
        <taxon>Crotonoideae</taxon>
        <taxon>Micrandreae</taxon>
        <taxon>Hevea</taxon>
    </lineage>
</organism>
<keyword evidence="4" id="KW-1185">Reference proteome</keyword>
<dbReference type="EMBL" id="JAAGAX010000007">
    <property type="protein sequence ID" value="KAF2308657.1"/>
    <property type="molecule type" value="Genomic_DNA"/>
</dbReference>
<name>A0A6A6M732_HEVBR</name>
<reference evidence="3 4" key="1">
    <citation type="journal article" date="2020" name="Mol. Plant">
        <title>The Chromosome-Based Rubber Tree Genome Provides New Insights into Spurge Genome Evolution and Rubber Biosynthesis.</title>
        <authorList>
            <person name="Liu J."/>
            <person name="Shi C."/>
            <person name="Shi C.C."/>
            <person name="Li W."/>
            <person name="Zhang Q.J."/>
            <person name="Zhang Y."/>
            <person name="Li K."/>
            <person name="Lu H.F."/>
            <person name="Shi C."/>
            <person name="Zhu S.T."/>
            <person name="Xiao Z.Y."/>
            <person name="Nan H."/>
            <person name="Yue Y."/>
            <person name="Zhu X.G."/>
            <person name="Wu Y."/>
            <person name="Hong X.N."/>
            <person name="Fan G.Y."/>
            <person name="Tong Y."/>
            <person name="Zhang D."/>
            <person name="Mao C.L."/>
            <person name="Liu Y.L."/>
            <person name="Hao S.J."/>
            <person name="Liu W.Q."/>
            <person name="Lv M.Q."/>
            <person name="Zhang H.B."/>
            <person name="Liu Y."/>
            <person name="Hu-Tang G.R."/>
            <person name="Wang J.P."/>
            <person name="Wang J.H."/>
            <person name="Sun Y.H."/>
            <person name="Ni S.B."/>
            <person name="Chen W.B."/>
            <person name="Zhang X.C."/>
            <person name="Jiao Y.N."/>
            <person name="Eichler E.E."/>
            <person name="Li G.H."/>
            <person name="Liu X."/>
            <person name="Gao L.Z."/>
        </authorList>
    </citation>
    <scope>NUCLEOTIDE SEQUENCE [LARGE SCALE GENOMIC DNA]</scope>
    <source>
        <strain evidence="4">cv. GT1</strain>
        <tissue evidence="3">Leaf</tissue>
    </source>
</reference>
<feature type="coiled-coil region" evidence="1">
    <location>
        <begin position="36"/>
        <end position="84"/>
    </location>
</feature>
<dbReference type="PANTHER" id="PTHR34778:SF6">
    <property type="entry name" value="SHUGOSHIN C-TERMINAL DOMAIN-CONTAINING PROTEIN"/>
    <property type="match status" value="1"/>
</dbReference>
<dbReference type="Proteomes" id="UP000467840">
    <property type="component" value="Chromosome 17"/>
</dbReference>
<evidence type="ECO:0000256" key="1">
    <source>
        <dbReference type="SAM" id="Coils"/>
    </source>
</evidence>
<evidence type="ECO:0000256" key="2">
    <source>
        <dbReference type="SAM" id="MobiDB-lite"/>
    </source>
</evidence>
<dbReference type="PANTHER" id="PTHR34778">
    <property type="entry name" value="OS02G0580700 PROTEIN"/>
    <property type="match status" value="1"/>
</dbReference>
<proteinExistence type="predicted"/>
<accession>A0A6A6M732</accession>
<keyword evidence="1" id="KW-0175">Coiled coil</keyword>
<evidence type="ECO:0000313" key="3">
    <source>
        <dbReference type="EMBL" id="KAF2308657.1"/>
    </source>
</evidence>
<evidence type="ECO:0000313" key="4">
    <source>
        <dbReference type="Proteomes" id="UP000467840"/>
    </source>
</evidence>
<sequence length="206" mass="23310">MASEKKAIRYQQDLFTAKDEAIRLLVRLKQMIDAKIIEAEIASSSQQTKIDELEAQLQEAEGVIVDLRAELKWARDKLEKITNNQFQSLDGNITSDNEPSDQNTTPEPNILSPNVGLQPVTSCDMKNSLFDQRILDNTGCNIEQTEQSSVSQFGSHSSHNTELASVIIRKRNLSCTEMDVLKEFVHWKGTYWLGICHLLEKLMTCP</sequence>
<protein>
    <submittedName>
        <fullName evidence="3">Uncharacterized protein</fullName>
    </submittedName>
</protein>
<dbReference type="AlphaFoldDB" id="A0A6A6M732"/>
<comment type="caution">
    <text evidence="3">The sequence shown here is derived from an EMBL/GenBank/DDBJ whole genome shotgun (WGS) entry which is preliminary data.</text>
</comment>
<feature type="region of interest" description="Disordered" evidence="2">
    <location>
        <begin position="88"/>
        <end position="115"/>
    </location>
</feature>
<gene>
    <name evidence="3" type="ORF">GH714_011879</name>
</gene>